<dbReference type="InParanoid" id="A0A059C7R2"/>
<sequence>MRFSSSDPLVATMDAIVNKLGSSLPVPSVQEFAKEAITELPPRYIRTDLDHGTSLLQVPVIDLSKLSSSDGDLTESELEKLHSACRDWGFFQLINHGVSFSLLEEVKLGIQEFFKLPMEEKRRFWQQEGDLQGFGQAFVVSEEQKLDWGDMFYVESLPRHLRKPHLFPMLPSPFRDVLDKYSTELQDLAMKILLLIAKALKMDTKEMIELFDEGLQMMRMNYYPPCPRPELAIGLTPHSDAAGVTILLQVNEVEGLQVRKEGKWVPIKPLPNAFVVNVGDILEIVTNGNYRSIEHRATVNSTNERLSVATFYSPKLEGEMGPTPSLITPDKPALFRTIGVADYFKGFYSRELQGKSYLDIMRTIQGEENKGD</sequence>
<dbReference type="OMA" id="GEDHEDN"/>
<dbReference type="OrthoDB" id="288590at2759"/>
<organism evidence="7">
    <name type="scientific">Eucalyptus grandis</name>
    <name type="common">Flooded gum</name>
    <dbReference type="NCBI Taxonomy" id="71139"/>
    <lineage>
        <taxon>Eukaryota</taxon>
        <taxon>Viridiplantae</taxon>
        <taxon>Streptophyta</taxon>
        <taxon>Embryophyta</taxon>
        <taxon>Tracheophyta</taxon>
        <taxon>Spermatophyta</taxon>
        <taxon>Magnoliopsida</taxon>
        <taxon>eudicotyledons</taxon>
        <taxon>Gunneridae</taxon>
        <taxon>Pentapetalae</taxon>
        <taxon>rosids</taxon>
        <taxon>malvids</taxon>
        <taxon>Myrtales</taxon>
        <taxon>Myrtaceae</taxon>
        <taxon>Myrtoideae</taxon>
        <taxon>Eucalypteae</taxon>
        <taxon>Eucalyptus</taxon>
    </lineage>
</organism>
<protein>
    <recommendedName>
        <fullName evidence="6">Fe2OG dioxygenase domain-containing protein</fullName>
    </recommendedName>
</protein>
<evidence type="ECO:0000256" key="4">
    <source>
        <dbReference type="ARBA" id="ARBA00023004"/>
    </source>
</evidence>
<keyword evidence="4 5" id="KW-0408">Iron</keyword>
<dbReference type="GO" id="GO:0016491">
    <property type="term" value="F:oxidoreductase activity"/>
    <property type="evidence" value="ECO:0007669"/>
    <property type="project" value="UniProtKB-KW"/>
</dbReference>
<dbReference type="InterPro" id="IPR027443">
    <property type="entry name" value="IPNS-like_sf"/>
</dbReference>
<dbReference type="InterPro" id="IPR050295">
    <property type="entry name" value="Plant_2OG-oxidoreductases"/>
</dbReference>
<evidence type="ECO:0000313" key="7">
    <source>
        <dbReference type="EMBL" id="KCW74241.1"/>
    </source>
</evidence>
<name>A0A059C7R2_EUCGR</name>
<dbReference type="SUPFAM" id="SSF51197">
    <property type="entry name" value="Clavaminate synthase-like"/>
    <property type="match status" value="1"/>
</dbReference>
<feature type="domain" description="Fe2OG dioxygenase" evidence="6">
    <location>
        <begin position="214"/>
        <end position="314"/>
    </location>
</feature>
<dbReference type="PROSITE" id="PS51471">
    <property type="entry name" value="FE2OG_OXY"/>
    <property type="match status" value="1"/>
</dbReference>
<dbReference type="InterPro" id="IPR044861">
    <property type="entry name" value="IPNS-like_FE2OG_OXY"/>
</dbReference>
<dbReference type="eggNOG" id="KOG0143">
    <property type="taxonomic scope" value="Eukaryota"/>
</dbReference>
<dbReference type="Gene3D" id="2.60.120.330">
    <property type="entry name" value="B-lactam Antibiotic, Isopenicillin N Synthase, Chain"/>
    <property type="match status" value="1"/>
</dbReference>
<dbReference type="InterPro" id="IPR026992">
    <property type="entry name" value="DIOX_N"/>
</dbReference>
<evidence type="ECO:0000259" key="6">
    <source>
        <dbReference type="PROSITE" id="PS51471"/>
    </source>
</evidence>
<evidence type="ECO:0000256" key="1">
    <source>
        <dbReference type="ARBA" id="ARBA00008056"/>
    </source>
</evidence>
<gene>
    <name evidence="7" type="ORF">EUGRSUZ_E02880</name>
</gene>
<keyword evidence="3 5" id="KW-0560">Oxidoreductase</keyword>
<dbReference type="GO" id="GO:0046872">
    <property type="term" value="F:metal ion binding"/>
    <property type="evidence" value="ECO:0007669"/>
    <property type="project" value="UniProtKB-KW"/>
</dbReference>
<comment type="similarity">
    <text evidence="1 5">Belongs to the iron/ascorbate-dependent oxidoreductase family.</text>
</comment>
<dbReference type="EMBL" id="KK198757">
    <property type="protein sequence ID" value="KCW74241.1"/>
    <property type="molecule type" value="Genomic_DNA"/>
</dbReference>
<accession>A0A059C7R2</accession>
<dbReference type="Pfam" id="PF03171">
    <property type="entry name" value="2OG-FeII_Oxy"/>
    <property type="match status" value="1"/>
</dbReference>
<dbReference type="FunCoup" id="A0A059C7R2">
    <property type="interactions" value="321"/>
</dbReference>
<evidence type="ECO:0000256" key="5">
    <source>
        <dbReference type="RuleBase" id="RU003682"/>
    </source>
</evidence>
<dbReference type="KEGG" id="egr:104445088"/>
<evidence type="ECO:0000256" key="3">
    <source>
        <dbReference type="ARBA" id="ARBA00023002"/>
    </source>
</evidence>
<dbReference type="Pfam" id="PF14226">
    <property type="entry name" value="DIOX_N"/>
    <property type="match status" value="1"/>
</dbReference>
<proteinExistence type="inferred from homology"/>
<dbReference type="Gramene" id="KCW74241">
    <property type="protein sequence ID" value="KCW74241"/>
    <property type="gene ID" value="EUGRSUZ_E02880"/>
</dbReference>
<dbReference type="InterPro" id="IPR005123">
    <property type="entry name" value="Oxoglu/Fe-dep_dioxygenase_dom"/>
</dbReference>
<dbReference type="PANTHER" id="PTHR47991">
    <property type="entry name" value="OXOGLUTARATE/IRON-DEPENDENT DIOXYGENASE"/>
    <property type="match status" value="1"/>
</dbReference>
<keyword evidence="2 5" id="KW-0479">Metal-binding</keyword>
<dbReference type="AlphaFoldDB" id="A0A059C7R2"/>
<reference evidence="7" key="1">
    <citation type="submission" date="2013-07" db="EMBL/GenBank/DDBJ databases">
        <title>The genome of Eucalyptus grandis.</title>
        <authorList>
            <person name="Schmutz J."/>
            <person name="Hayes R."/>
            <person name="Myburg A."/>
            <person name="Tuskan G."/>
            <person name="Grattapaglia D."/>
            <person name="Rokhsar D.S."/>
        </authorList>
    </citation>
    <scope>NUCLEOTIDE SEQUENCE</scope>
    <source>
        <tissue evidence="7">Leaf extractions</tissue>
    </source>
</reference>
<dbReference type="FunFam" id="2.60.120.330:FF:000001">
    <property type="entry name" value="Protein SRG1"/>
    <property type="match status" value="1"/>
</dbReference>
<evidence type="ECO:0000256" key="2">
    <source>
        <dbReference type="ARBA" id="ARBA00022723"/>
    </source>
</evidence>